<protein>
    <recommendedName>
        <fullName evidence="2">30S ribosomal protein S21</fullName>
    </recommendedName>
</protein>
<dbReference type="AlphaFoldDB" id="K1XWX0"/>
<evidence type="ECO:0000313" key="1">
    <source>
        <dbReference type="EMBL" id="EKD29702.1"/>
    </source>
</evidence>
<comment type="caution">
    <text evidence="1">The sequence shown here is derived from an EMBL/GenBank/DDBJ whole genome shotgun (WGS) entry which is preliminary data.</text>
</comment>
<evidence type="ECO:0008006" key="2">
    <source>
        <dbReference type="Google" id="ProtNLM"/>
    </source>
</evidence>
<dbReference type="EMBL" id="AMFJ01034313">
    <property type="protein sequence ID" value="EKD29702.1"/>
    <property type="molecule type" value="Genomic_DNA"/>
</dbReference>
<gene>
    <name evidence="1" type="ORF">ACD_78C00313G0002</name>
</gene>
<organism evidence="1">
    <name type="scientific">uncultured bacterium</name>
    <name type="common">gcode 4</name>
    <dbReference type="NCBI Taxonomy" id="1234023"/>
    <lineage>
        <taxon>Bacteria</taxon>
        <taxon>environmental samples</taxon>
    </lineage>
</organism>
<sequence length="67" mass="8137">MIVYAIKTDTESNEKLILRYKKMFFQTRVANKLRNERYATRDISKRKLREKAIVRQVYRDLNKKAQG</sequence>
<accession>K1XWX0</accession>
<reference evidence="1" key="1">
    <citation type="journal article" date="2012" name="Science">
        <title>Fermentation, hydrogen, and sulfur metabolism in multiple uncultivated bacterial phyla.</title>
        <authorList>
            <person name="Wrighton K.C."/>
            <person name="Thomas B.C."/>
            <person name="Sharon I."/>
            <person name="Miller C.S."/>
            <person name="Castelle C.J."/>
            <person name="VerBerkmoes N.C."/>
            <person name="Wilkins M.J."/>
            <person name="Hettich R.L."/>
            <person name="Lipton M.S."/>
            <person name="Williams K.H."/>
            <person name="Long P.E."/>
            <person name="Banfield J.F."/>
        </authorList>
    </citation>
    <scope>NUCLEOTIDE SEQUENCE [LARGE SCALE GENOMIC DNA]</scope>
</reference>
<name>K1XWX0_9BACT</name>
<proteinExistence type="predicted"/>